<sequence>MQSLNDLRVKIDSIDAELIKLFEERMNISREIAEFKEKNGLSIYDQDREKKVIENNISHVSDELKVYVEEFVQCIMRISKKIQSKSTNVK</sequence>
<dbReference type="EC" id="5.4.99.5" evidence="4"/>
<dbReference type="InterPro" id="IPR036263">
    <property type="entry name" value="Chorismate_II_sf"/>
</dbReference>
<evidence type="ECO:0000313" key="5">
    <source>
        <dbReference type="Proteomes" id="UP000440004"/>
    </source>
</evidence>
<dbReference type="NCBIfam" id="TIGR01805">
    <property type="entry name" value="CM_mono_grmpos"/>
    <property type="match status" value="1"/>
</dbReference>
<keyword evidence="1 4" id="KW-0413">Isomerase</keyword>
<dbReference type="PANTHER" id="PTHR38041">
    <property type="entry name" value="CHORISMATE MUTASE"/>
    <property type="match status" value="1"/>
</dbReference>
<proteinExistence type="predicted"/>
<dbReference type="InterPro" id="IPR051331">
    <property type="entry name" value="Chorismate_mutase-related"/>
</dbReference>
<dbReference type="AlphaFoldDB" id="A0A6A7KB12"/>
<evidence type="ECO:0000313" key="4">
    <source>
        <dbReference type="EMBL" id="MPW26213.1"/>
    </source>
</evidence>
<feature type="domain" description="Chorismate mutase" evidence="3">
    <location>
        <begin position="1"/>
        <end position="87"/>
    </location>
</feature>
<evidence type="ECO:0000256" key="1">
    <source>
        <dbReference type="ARBA" id="ARBA00023235"/>
    </source>
</evidence>
<dbReference type="Proteomes" id="UP000440004">
    <property type="component" value="Unassembled WGS sequence"/>
</dbReference>
<protein>
    <submittedName>
        <fullName evidence="4">Chorismate mutase</fullName>
        <ecNumber evidence="4">5.4.99.5</ecNumber>
    </submittedName>
</protein>
<dbReference type="GO" id="GO:0009697">
    <property type="term" value="P:salicylic acid biosynthetic process"/>
    <property type="evidence" value="ECO:0007669"/>
    <property type="project" value="TreeGrafter"/>
</dbReference>
<dbReference type="InterPro" id="IPR002701">
    <property type="entry name" value="CM_II_prokaryot"/>
</dbReference>
<feature type="coiled-coil region" evidence="2">
    <location>
        <begin position="4"/>
        <end position="38"/>
    </location>
</feature>
<dbReference type="PROSITE" id="PS51168">
    <property type="entry name" value="CHORISMATE_MUT_2"/>
    <property type="match status" value="1"/>
</dbReference>
<evidence type="ECO:0000259" key="3">
    <source>
        <dbReference type="PROSITE" id="PS51168"/>
    </source>
</evidence>
<evidence type="ECO:0000256" key="2">
    <source>
        <dbReference type="SAM" id="Coils"/>
    </source>
</evidence>
<keyword evidence="2" id="KW-0175">Coiled coil</keyword>
<organism evidence="4 5">
    <name type="scientific">Alkalibaculum sporogenes</name>
    <dbReference type="NCBI Taxonomy" id="2655001"/>
    <lineage>
        <taxon>Bacteria</taxon>
        <taxon>Bacillati</taxon>
        <taxon>Bacillota</taxon>
        <taxon>Clostridia</taxon>
        <taxon>Eubacteriales</taxon>
        <taxon>Eubacteriaceae</taxon>
        <taxon>Alkalibaculum</taxon>
    </lineage>
</organism>
<reference evidence="4 5" key="1">
    <citation type="submission" date="2019-10" db="EMBL/GenBank/DDBJ databases">
        <title>Alkalibaculum tamaniensis sp.nov., a new alkaliphilic acetogen, isolated on methoxylated aromatics from a mud volcano.</title>
        <authorList>
            <person name="Khomyakova M.A."/>
            <person name="Merkel A.Y."/>
            <person name="Bonch-Osmolovskaya E.A."/>
            <person name="Slobodkin A.I."/>
        </authorList>
    </citation>
    <scope>NUCLEOTIDE SEQUENCE [LARGE SCALE GENOMIC DNA]</scope>
    <source>
        <strain evidence="4 5">M08DMB</strain>
    </source>
</reference>
<dbReference type="InterPro" id="IPR036979">
    <property type="entry name" value="CM_dom_sf"/>
</dbReference>
<dbReference type="GO" id="GO:0046417">
    <property type="term" value="P:chorismate metabolic process"/>
    <property type="evidence" value="ECO:0007669"/>
    <property type="project" value="InterPro"/>
</dbReference>
<dbReference type="GO" id="GO:0004106">
    <property type="term" value="F:chorismate mutase activity"/>
    <property type="evidence" value="ECO:0007669"/>
    <property type="project" value="UniProtKB-EC"/>
</dbReference>
<dbReference type="Gene3D" id="1.20.59.10">
    <property type="entry name" value="Chorismate mutase"/>
    <property type="match status" value="1"/>
</dbReference>
<accession>A0A6A7KB12</accession>
<dbReference type="EMBL" id="WHNX01000015">
    <property type="protein sequence ID" value="MPW26213.1"/>
    <property type="molecule type" value="Genomic_DNA"/>
</dbReference>
<name>A0A6A7KB12_9FIRM</name>
<dbReference type="Pfam" id="PF01817">
    <property type="entry name" value="CM_2"/>
    <property type="match status" value="1"/>
</dbReference>
<dbReference type="SUPFAM" id="SSF48600">
    <property type="entry name" value="Chorismate mutase II"/>
    <property type="match status" value="1"/>
</dbReference>
<dbReference type="SMART" id="SM00830">
    <property type="entry name" value="CM_2"/>
    <property type="match status" value="1"/>
</dbReference>
<dbReference type="RefSeq" id="WP_152804504.1">
    <property type="nucleotide sequence ID" value="NZ_WHNX01000015.1"/>
</dbReference>
<dbReference type="PANTHER" id="PTHR38041:SF1">
    <property type="entry name" value="CHORISMATE MUTASE"/>
    <property type="match status" value="1"/>
</dbReference>
<keyword evidence="5" id="KW-1185">Reference proteome</keyword>
<dbReference type="InterPro" id="IPR011279">
    <property type="entry name" value="Chorismate_mutase_GmP"/>
</dbReference>
<comment type="caution">
    <text evidence="4">The sequence shown here is derived from an EMBL/GenBank/DDBJ whole genome shotgun (WGS) entry which is preliminary data.</text>
</comment>
<gene>
    <name evidence="4" type="ORF">GC105_10470</name>
</gene>